<evidence type="ECO:0000313" key="2">
    <source>
        <dbReference type="Proteomes" id="UP000672657"/>
    </source>
</evidence>
<keyword evidence="2" id="KW-1185">Reference proteome</keyword>
<name>A0ABM8TGE7_9BURK</name>
<protein>
    <submittedName>
        <fullName evidence="1">Uncharacterized protein</fullName>
    </submittedName>
</protein>
<accession>A0ABM8TGE7</accession>
<evidence type="ECO:0000313" key="1">
    <source>
        <dbReference type="EMBL" id="CAG2144163.1"/>
    </source>
</evidence>
<dbReference type="EMBL" id="CAJPVI010000013">
    <property type="protein sequence ID" value="CAG2144163.1"/>
    <property type="molecule type" value="Genomic_DNA"/>
</dbReference>
<organism evidence="1 2">
    <name type="scientific">Cupriavidus numazuensis</name>
    <dbReference type="NCBI Taxonomy" id="221992"/>
    <lineage>
        <taxon>Bacteria</taxon>
        <taxon>Pseudomonadati</taxon>
        <taxon>Pseudomonadota</taxon>
        <taxon>Betaproteobacteria</taxon>
        <taxon>Burkholderiales</taxon>
        <taxon>Burkholderiaceae</taxon>
        <taxon>Cupriavidus</taxon>
    </lineage>
</organism>
<dbReference type="Proteomes" id="UP000672657">
    <property type="component" value="Unassembled WGS sequence"/>
</dbReference>
<sequence length="29" mass="3130">MTDQTIELRLEGGVEGLTAFIEPKTIVPA</sequence>
<gene>
    <name evidence="1" type="ORF">LMG26411_02515</name>
</gene>
<reference evidence="1 2" key="1">
    <citation type="submission" date="2021-03" db="EMBL/GenBank/DDBJ databases">
        <authorList>
            <person name="Peeters C."/>
        </authorList>
    </citation>
    <scope>NUCLEOTIDE SEQUENCE [LARGE SCALE GENOMIC DNA]</scope>
    <source>
        <strain evidence="1 2">LMG 26411</strain>
    </source>
</reference>
<comment type="caution">
    <text evidence="1">The sequence shown here is derived from an EMBL/GenBank/DDBJ whole genome shotgun (WGS) entry which is preliminary data.</text>
</comment>
<proteinExistence type="predicted"/>